<dbReference type="PROSITE" id="PS00080">
    <property type="entry name" value="MULTICOPPER_OXIDASE2"/>
    <property type="match status" value="1"/>
</dbReference>
<dbReference type="InterPro" id="IPR033138">
    <property type="entry name" value="Cu_oxidase_CS"/>
</dbReference>
<keyword evidence="1" id="KW-0479">Metal-binding</keyword>
<accession>A0A918Y5J7</accession>
<evidence type="ECO:0000313" key="5">
    <source>
        <dbReference type="Proteomes" id="UP000608955"/>
    </source>
</evidence>
<reference evidence="4" key="1">
    <citation type="journal article" date="2014" name="Int. J. Syst. Evol. Microbiol.">
        <title>Complete genome sequence of Corynebacterium casei LMG S-19264T (=DSM 44701T), isolated from a smear-ripened cheese.</title>
        <authorList>
            <consortium name="US DOE Joint Genome Institute (JGI-PGF)"/>
            <person name="Walter F."/>
            <person name="Albersmeier A."/>
            <person name="Kalinowski J."/>
            <person name="Ruckert C."/>
        </authorList>
    </citation>
    <scope>NUCLEOTIDE SEQUENCE</scope>
    <source>
        <strain evidence="4">JCM 4654</strain>
    </source>
</reference>
<reference evidence="4" key="2">
    <citation type="submission" date="2020-09" db="EMBL/GenBank/DDBJ databases">
        <authorList>
            <person name="Sun Q."/>
            <person name="Ohkuma M."/>
        </authorList>
    </citation>
    <scope>NUCLEOTIDE SEQUENCE</scope>
    <source>
        <strain evidence="4">JCM 4654</strain>
    </source>
</reference>
<dbReference type="InterPro" id="IPR002355">
    <property type="entry name" value="Cu_oxidase_Cu_BS"/>
</dbReference>
<dbReference type="Pfam" id="PF07731">
    <property type="entry name" value="Cu-oxidase_2"/>
    <property type="match status" value="1"/>
</dbReference>
<dbReference type="SUPFAM" id="SSF49503">
    <property type="entry name" value="Cupredoxins"/>
    <property type="match status" value="1"/>
</dbReference>
<dbReference type="PROSITE" id="PS00079">
    <property type="entry name" value="MULTICOPPER_OXIDASE1"/>
    <property type="match status" value="1"/>
</dbReference>
<proteinExistence type="predicted"/>
<dbReference type="Proteomes" id="UP000608955">
    <property type="component" value="Unassembled WGS sequence"/>
</dbReference>
<feature type="domain" description="Plastocyanin-like" evidence="3">
    <location>
        <begin position="1"/>
        <end position="59"/>
    </location>
</feature>
<evidence type="ECO:0000256" key="1">
    <source>
        <dbReference type="ARBA" id="ARBA00022723"/>
    </source>
</evidence>
<feature type="region of interest" description="Disordered" evidence="2">
    <location>
        <begin position="1"/>
        <end position="23"/>
    </location>
</feature>
<dbReference type="AlphaFoldDB" id="A0A918Y5J7"/>
<name>A0A918Y5J7_9ACTN</name>
<dbReference type="InterPro" id="IPR011706">
    <property type="entry name" value="Cu-oxidase_C"/>
</dbReference>
<gene>
    <name evidence="4" type="ORF">GCM10010508_37900</name>
</gene>
<dbReference type="EMBL" id="BMVF01000009">
    <property type="protein sequence ID" value="GHD91014.1"/>
    <property type="molecule type" value="Genomic_DNA"/>
</dbReference>
<evidence type="ECO:0000259" key="3">
    <source>
        <dbReference type="Pfam" id="PF07731"/>
    </source>
</evidence>
<dbReference type="GO" id="GO:0016491">
    <property type="term" value="F:oxidoreductase activity"/>
    <property type="evidence" value="ECO:0007669"/>
    <property type="project" value="InterPro"/>
</dbReference>
<comment type="caution">
    <text evidence="4">The sequence shown here is derived from an EMBL/GenBank/DDBJ whole genome shotgun (WGS) entry which is preliminary data.</text>
</comment>
<evidence type="ECO:0000256" key="2">
    <source>
        <dbReference type="SAM" id="MobiDB-lite"/>
    </source>
</evidence>
<organism evidence="4 5">
    <name type="scientific">Streptomyces naganishii JCM 4654</name>
    <dbReference type="NCBI Taxonomy" id="1306179"/>
    <lineage>
        <taxon>Bacteria</taxon>
        <taxon>Bacillati</taxon>
        <taxon>Actinomycetota</taxon>
        <taxon>Actinomycetes</taxon>
        <taxon>Kitasatosporales</taxon>
        <taxon>Streptomycetaceae</taxon>
        <taxon>Streptomyces</taxon>
    </lineage>
</organism>
<sequence length="62" mass="6786">MHLHGHTYQLGGDGPRKDTTIVPPRTTVSVSFDADNPGQWMLHCHNAYHGQAGMVALVAYRA</sequence>
<dbReference type="GO" id="GO:0005507">
    <property type="term" value="F:copper ion binding"/>
    <property type="evidence" value="ECO:0007669"/>
    <property type="project" value="InterPro"/>
</dbReference>
<evidence type="ECO:0000313" key="4">
    <source>
        <dbReference type="EMBL" id="GHD91014.1"/>
    </source>
</evidence>
<dbReference type="InterPro" id="IPR008972">
    <property type="entry name" value="Cupredoxin"/>
</dbReference>
<protein>
    <recommendedName>
        <fullName evidence="3">Plastocyanin-like domain-containing protein</fullName>
    </recommendedName>
</protein>
<dbReference type="Gene3D" id="2.60.40.420">
    <property type="entry name" value="Cupredoxins - blue copper proteins"/>
    <property type="match status" value="1"/>
</dbReference>
<keyword evidence="5" id="KW-1185">Reference proteome</keyword>